<dbReference type="NCBIfam" id="NF033644">
    <property type="entry name" value="antiterm_UpxY"/>
    <property type="match status" value="1"/>
</dbReference>
<dbReference type="PANTHER" id="PTHR30265:SF4">
    <property type="entry name" value="KOW MOTIF FAMILY PROTEIN, EXPRESSED"/>
    <property type="match status" value="1"/>
</dbReference>
<dbReference type="Pfam" id="PF02357">
    <property type="entry name" value="NusG"/>
    <property type="match status" value="1"/>
</dbReference>
<dbReference type="SMART" id="SM00738">
    <property type="entry name" value="NGN"/>
    <property type="match status" value="1"/>
</dbReference>
<evidence type="ECO:0000256" key="1">
    <source>
        <dbReference type="ARBA" id="ARBA00022814"/>
    </source>
</evidence>
<organism evidence="5 6">
    <name type="scientific">Lacihabitans lacunae</name>
    <dbReference type="NCBI Taxonomy" id="1028214"/>
    <lineage>
        <taxon>Bacteria</taxon>
        <taxon>Pseudomonadati</taxon>
        <taxon>Bacteroidota</taxon>
        <taxon>Cytophagia</taxon>
        <taxon>Cytophagales</taxon>
        <taxon>Leadbetterellaceae</taxon>
        <taxon>Lacihabitans</taxon>
    </lineage>
</organism>
<evidence type="ECO:0000313" key="5">
    <source>
        <dbReference type="EMBL" id="MFC3809477.1"/>
    </source>
</evidence>
<evidence type="ECO:0000313" key="6">
    <source>
        <dbReference type="Proteomes" id="UP001595616"/>
    </source>
</evidence>
<dbReference type="SUPFAM" id="SSF82679">
    <property type="entry name" value="N-utilization substance G protein NusG, N-terminal domain"/>
    <property type="match status" value="1"/>
</dbReference>
<evidence type="ECO:0000259" key="4">
    <source>
        <dbReference type="SMART" id="SM00738"/>
    </source>
</evidence>
<gene>
    <name evidence="5" type="ORF">ACFOOI_02310</name>
</gene>
<protein>
    <submittedName>
        <fullName evidence="5">UpxY family transcription antiterminator</fullName>
    </submittedName>
</protein>
<accession>A0ABV7YRL6</accession>
<proteinExistence type="predicted"/>
<keyword evidence="3" id="KW-0804">Transcription</keyword>
<dbReference type="Gene3D" id="3.30.70.940">
    <property type="entry name" value="NusG, N-terminal domain"/>
    <property type="match status" value="1"/>
</dbReference>
<dbReference type="InterPro" id="IPR043425">
    <property type="entry name" value="NusG-like"/>
</dbReference>
<dbReference type="PANTHER" id="PTHR30265">
    <property type="entry name" value="RHO-INTERACTING TRANSCRIPTION TERMINATION FACTOR NUSG"/>
    <property type="match status" value="1"/>
</dbReference>
<feature type="domain" description="NusG-like N-terminal" evidence="4">
    <location>
        <begin position="1"/>
        <end position="97"/>
    </location>
</feature>
<dbReference type="InterPro" id="IPR006645">
    <property type="entry name" value="NGN-like_dom"/>
</dbReference>
<name>A0ABV7YRL6_9BACT</name>
<evidence type="ECO:0000256" key="2">
    <source>
        <dbReference type="ARBA" id="ARBA00023015"/>
    </source>
</evidence>
<keyword evidence="1" id="KW-0889">Transcription antitermination</keyword>
<keyword evidence="2" id="KW-0805">Transcription regulation</keyword>
<dbReference type="Proteomes" id="UP001595616">
    <property type="component" value="Unassembled WGS sequence"/>
</dbReference>
<keyword evidence="6" id="KW-1185">Reference proteome</keyword>
<comment type="caution">
    <text evidence="5">The sequence shown here is derived from an EMBL/GenBank/DDBJ whole genome shotgun (WGS) entry which is preliminary data.</text>
</comment>
<sequence>MKWYVVYTRSRFEKKVEATLLERNFEAYCPKITRRKKWSDRYKNVVEPLFKSYVFVKTDPKFKFDILQDPGVVKFVNFKGEMADVRETDIERIKAMLNDFDHEKLRVESIQLEDRMVIRSGAFIEKEGKVLNVSGKNVILYIEELDLKITIDQDTNRLEKLD</sequence>
<evidence type="ECO:0000256" key="3">
    <source>
        <dbReference type="ARBA" id="ARBA00023163"/>
    </source>
</evidence>
<reference evidence="6" key="1">
    <citation type="journal article" date="2019" name="Int. J. Syst. Evol. Microbiol.">
        <title>The Global Catalogue of Microorganisms (GCM) 10K type strain sequencing project: providing services to taxonomists for standard genome sequencing and annotation.</title>
        <authorList>
            <consortium name="The Broad Institute Genomics Platform"/>
            <consortium name="The Broad Institute Genome Sequencing Center for Infectious Disease"/>
            <person name="Wu L."/>
            <person name="Ma J."/>
        </authorList>
    </citation>
    <scope>NUCLEOTIDE SEQUENCE [LARGE SCALE GENOMIC DNA]</scope>
    <source>
        <strain evidence="6">CECT 7956</strain>
    </source>
</reference>
<dbReference type="EMBL" id="JBHRYQ010000001">
    <property type="protein sequence ID" value="MFC3809477.1"/>
    <property type="molecule type" value="Genomic_DNA"/>
</dbReference>
<dbReference type="RefSeq" id="WP_379834596.1">
    <property type="nucleotide sequence ID" value="NZ_JBHRYQ010000001.1"/>
</dbReference>
<dbReference type="InterPro" id="IPR036735">
    <property type="entry name" value="NGN_dom_sf"/>
</dbReference>